<dbReference type="PANTHER" id="PTHR43103">
    <property type="entry name" value="NUCLEOSIDE-DIPHOSPHATE-SUGAR EPIMERASE"/>
    <property type="match status" value="1"/>
</dbReference>
<comment type="similarity">
    <text evidence="1">Belongs to the NAD(P)-dependent epimerase/dehydratase family.</text>
</comment>
<dbReference type="InterPro" id="IPR036291">
    <property type="entry name" value="NAD(P)-bd_dom_sf"/>
</dbReference>
<proteinExistence type="inferred from homology"/>
<evidence type="ECO:0000313" key="6">
    <source>
        <dbReference type="Proteomes" id="UP000076218"/>
    </source>
</evidence>
<reference evidence="5 6" key="1">
    <citation type="submission" date="2016-01" db="EMBL/GenBank/DDBJ databases">
        <title>Draft genome sequence of Clavibacter michiganensis subsp. tessellarius DOAB 609.</title>
        <authorList>
            <person name="Tambong J.T."/>
        </authorList>
    </citation>
    <scope>NUCLEOTIDE SEQUENCE [LARGE SCALE GENOMIC DNA]</scope>
    <source>
        <strain evidence="5 6">DOAB 609</strain>
    </source>
</reference>
<evidence type="ECO:0000256" key="3">
    <source>
        <dbReference type="ARBA" id="ARBA00023027"/>
    </source>
</evidence>
<dbReference type="GO" id="GO:0016491">
    <property type="term" value="F:oxidoreductase activity"/>
    <property type="evidence" value="ECO:0007669"/>
    <property type="project" value="UniProtKB-KW"/>
</dbReference>
<dbReference type="PANTHER" id="PTHR43103:SF5">
    <property type="entry name" value="4-EPIMERASE, PUTATIVE (AFU_ORTHOLOGUE AFUA_7G00360)-RELATED"/>
    <property type="match status" value="1"/>
</dbReference>
<sequence length="307" mass="31533">MTRGALPGLSGARVLVTGGAGLIGVPTVRALQDAGAVVTVLDRTGAREGTAARTVVGDVTERAVVADAVAGQDAVVHLGGYAGLGMADPVETYRVNVVGTFAVLERSAAAGVAKVVLASSINANGYPLGARRAQPPVLPYDEDSAPDLSDEYSLSKAASEDAARMAHATWGLAVTCLRFPLVRDITADGGRVFGAHVRAAVGADPRRQAAEGWSYLDASDAARAVLAALLHETPPAPGILVAAPRTYLRTPTATALRLHAPGVPTRPIAGRDVALDLTRSRELLGFASRVHLDDVAPHELLDLEAGA</sequence>
<gene>
    <name evidence="5" type="ORF">AWH51_04960</name>
</gene>
<comment type="caution">
    <text evidence="5">The sequence shown here is derived from an EMBL/GenBank/DDBJ whole genome shotgun (WGS) entry which is preliminary data.</text>
</comment>
<keyword evidence="3" id="KW-0520">NAD</keyword>
<evidence type="ECO:0000259" key="4">
    <source>
        <dbReference type="Pfam" id="PF01370"/>
    </source>
</evidence>
<dbReference type="SUPFAM" id="SSF51735">
    <property type="entry name" value="NAD(P)-binding Rossmann-fold domains"/>
    <property type="match status" value="1"/>
</dbReference>
<dbReference type="STRING" id="31965.AWH51_04960"/>
<name>A0A154V437_9MICO</name>
<dbReference type="Proteomes" id="UP000076218">
    <property type="component" value="Unassembled WGS sequence"/>
</dbReference>
<organism evidence="5 6">
    <name type="scientific">Clavibacter tessellarius</name>
    <dbReference type="NCBI Taxonomy" id="31965"/>
    <lineage>
        <taxon>Bacteria</taxon>
        <taxon>Bacillati</taxon>
        <taxon>Actinomycetota</taxon>
        <taxon>Actinomycetes</taxon>
        <taxon>Micrococcales</taxon>
        <taxon>Microbacteriaceae</taxon>
        <taxon>Clavibacter</taxon>
    </lineage>
</organism>
<evidence type="ECO:0000256" key="1">
    <source>
        <dbReference type="ARBA" id="ARBA00007637"/>
    </source>
</evidence>
<dbReference type="OrthoDB" id="8770295at2"/>
<dbReference type="AlphaFoldDB" id="A0A154V437"/>
<evidence type="ECO:0000313" key="5">
    <source>
        <dbReference type="EMBL" id="KZC96135.1"/>
    </source>
</evidence>
<dbReference type="EMBL" id="LQXA01000013">
    <property type="protein sequence ID" value="KZC96135.1"/>
    <property type="molecule type" value="Genomic_DNA"/>
</dbReference>
<evidence type="ECO:0000256" key="2">
    <source>
        <dbReference type="ARBA" id="ARBA00023002"/>
    </source>
</evidence>
<feature type="domain" description="NAD-dependent epimerase/dehydratase" evidence="4">
    <location>
        <begin position="14"/>
        <end position="236"/>
    </location>
</feature>
<keyword evidence="2" id="KW-0560">Oxidoreductase</keyword>
<dbReference type="Pfam" id="PF01370">
    <property type="entry name" value="Epimerase"/>
    <property type="match status" value="1"/>
</dbReference>
<accession>A0A154V437</accession>
<dbReference type="RefSeq" id="WP_063070656.1">
    <property type="nucleotide sequence ID" value="NZ_LQXA01000013.1"/>
</dbReference>
<dbReference type="Gene3D" id="3.40.50.720">
    <property type="entry name" value="NAD(P)-binding Rossmann-like Domain"/>
    <property type="match status" value="1"/>
</dbReference>
<dbReference type="InterPro" id="IPR001509">
    <property type="entry name" value="Epimerase_deHydtase"/>
</dbReference>
<protein>
    <recommendedName>
        <fullName evidence="4">NAD-dependent epimerase/dehydratase domain-containing protein</fullName>
    </recommendedName>
</protein>